<evidence type="ECO:0000313" key="5">
    <source>
        <dbReference type="Proteomes" id="UP001324115"/>
    </source>
</evidence>
<keyword evidence="1" id="KW-0862">Zinc</keyword>
<protein>
    <recommendedName>
        <fullName evidence="3">CCHC-type domain-containing protein</fullName>
    </recommendedName>
</protein>
<dbReference type="Proteomes" id="UP001324115">
    <property type="component" value="Unassembled WGS sequence"/>
</dbReference>
<dbReference type="AlphaFoldDB" id="A0AAN7EW92"/>
<dbReference type="InterPro" id="IPR001878">
    <property type="entry name" value="Znf_CCHC"/>
</dbReference>
<proteinExistence type="predicted"/>
<keyword evidence="1" id="KW-0863">Zinc-finger</keyword>
<dbReference type="SUPFAM" id="SSF57756">
    <property type="entry name" value="Retrovirus zinc finger-like domains"/>
    <property type="match status" value="1"/>
</dbReference>
<accession>A0AAN7EW92</accession>
<name>A0AAN7EW92_QUERU</name>
<dbReference type="GO" id="GO:0008270">
    <property type="term" value="F:zinc ion binding"/>
    <property type="evidence" value="ECO:0007669"/>
    <property type="project" value="UniProtKB-KW"/>
</dbReference>
<dbReference type="Gene3D" id="2.40.70.10">
    <property type="entry name" value="Acid Proteases"/>
    <property type="match status" value="1"/>
</dbReference>
<gene>
    <name evidence="4" type="ORF">RGQ29_024882</name>
</gene>
<evidence type="ECO:0000256" key="1">
    <source>
        <dbReference type="PROSITE-ProRule" id="PRU00047"/>
    </source>
</evidence>
<dbReference type="CDD" id="cd00303">
    <property type="entry name" value="retropepsin_like"/>
    <property type="match status" value="1"/>
</dbReference>
<dbReference type="Pfam" id="PF00098">
    <property type="entry name" value="zf-CCHC"/>
    <property type="match status" value="1"/>
</dbReference>
<dbReference type="InterPro" id="IPR036875">
    <property type="entry name" value="Znf_CCHC_sf"/>
</dbReference>
<dbReference type="PANTHER" id="PTHR35046:SF18">
    <property type="entry name" value="RNA-DIRECTED DNA POLYMERASE"/>
    <property type="match status" value="1"/>
</dbReference>
<dbReference type="InterPro" id="IPR005162">
    <property type="entry name" value="Retrotrans_gag_dom"/>
</dbReference>
<dbReference type="SMART" id="SM00343">
    <property type="entry name" value="ZnF_C2HC"/>
    <property type="match status" value="1"/>
</dbReference>
<organism evidence="4 5">
    <name type="scientific">Quercus rubra</name>
    <name type="common">Northern red oak</name>
    <name type="synonym">Quercus borealis</name>
    <dbReference type="NCBI Taxonomy" id="3512"/>
    <lineage>
        <taxon>Eukaryota</taxon>
        <taxon>Viridiplantae</taxon>
        <taxon>Streptophyta</taxon>
        <taxon>Embryophyta</taxon>
        <taxon>Tracheophyta</taxon>
        <taxon>Spermatophyta</taxon>
        <taxon>Magnoliopsida</taxon>
        <taxon>eudicotyledons</taxon>
        <taxon>Gunneridae</taxon>
        <taxon>Pentapetalae</taxon>
        <taxon>rosids</taxon>
        <taxon>fabids</taxon>
        <taxon>Fagales</taxon>
        <taxon>Fagaceae</taxon>
        <taxon>Quercus</taxon>
    </lineage>
</organism>
<evidence type="ECO:0000313" key="4">
    <source>
        <dbReference type="EMBL" id="KAK4581406.1"/>
    </source>
</evidence>
<sequence>MAQRRRGRRGGIRGNQMDVGEGVEANPPVGRNVGPNQNIEREDVIAELRRQVAALMEVVQRMQPPHETTDESDDSHSHFENPFGAPPREFQGSLKPEDFVYWLNTVERVFDYYEVIDEKKVKLVAIRLKGRASAWWEQLQIPRQRSGKVKIKSWEKMKKKLCEQFLPFNYTQSLYRDLHNLKQEGSVEQYTEAFHQLVVRVDLNESEEQMVARYLSVLKPSIQDVLGLQSLWNVSVAYNRALLVGTFKCFKCGEPGHRSSHCRKKSLMLEEVKELEHEDGEPIFDQPSNEVSGDFEEEEGLTLVMRKTLLAPKFNSDEDRLRTNIFYTTCSIGGRVCSMIIDGGSCENVVSQEVVDKLRLATQDHPHP</sequence>
<dbReference type="Pfam" id="PF03732">
    <property type="entry name" value="Retrotrans_gag"/>
    <property type="match status" value="1"/>
</dbReference>
<dbReference type="EMBL" id="JAXUIC010000007">
    <property type="protein sequence ID" value="KAK4581406.1"/>
    <property type="molecule type" value="Genomic_DNA"/>
</dbReference>
<feature type="compositionally biased region" description="Basic residues" evidence="2">
    <location>
        <begin position="1"/>
        <end position="11"/>
    </location>
</feature>
<dbReference type="PANTHER" id="PTHR35046">
    <property type="entry name" value="ZINC KNUCKLE (CCHC-TYPE) FAMILY PROTEIN"/>
    <property type="match status" value="1"/>
</dbReference>
<feature type="region of interest" description="Disordered" evidence="2">
    <location>
        <begin position="63"/>
        <end position="91"/>
    </location>
</feature>
<comment type="caution">
    <text evidence="4">The sequence shown here is derived from an EMBL/GenBank/DDBJ whole genome shotgun (WGS) entry which is preliminary data.</text>
</comment>
<dbReference type="InterPro" id="IPR021109">
    <property type="entry name" value="Peptidase_aspartic_dom_sf"/>
</dbReference>
<evidence type="ECO:0000256" key="2">
    <source>
        <dbReference type="SAM" id="MobiDB-lite"/>
    </source>
</evidence>
<feature type="region of interest" description="Disordered" evidence="2">
    <location>
        <begin position="1"/>
        <end position="38"/>
    </location>
</feature>
<evidence type="ECO:0000259" key="3">
    <source>
        <dbReference type="PROSITE" id="PS50158"/>
    </source>
</evidence>
<keyword evidence="1" id="KW-0479">Metal-binding</keyword>
<keyword evidence="5" id="KW-1185">Reference proteome</keyword>
<dbReference type="GO" id="GO:0003676">
    <property type="term" value="F:nucleic acid binding"/>
    <property type="evidence" value="ECO:0007669"/>
    <property type="project" value="InterPro"/>
</dbReference>
<feature type="domain" description="CCHC-type" evidence="3">
    <location>
        <begin position="248"/>
        <end position="264"/>
    </location>
</feature>
<reference evidence="4 5" key="1">
    <citation type="journal article" date="2023" name="G3 (Bethesda)">
        <title>A haplotype-resolved chromosome-scale genome for Quercus rubra L. provides insights into the genetics of adaptive traits for red oak species.</title>
        <authorList>
            <person name="Kapoor B."/>
            <person name="Jenkins J."/>
            <person name="Schmutz J."/>
            <person name="Zhebentyayeva T."/>
            <person name="Kuelheim C."/>
            <person name="Coggeshall M."/>
            <person name="Heim C."/>
            <person name="Lasky J.R."/>
            <person name="Leites L."/>
            <person name="Islam-Faridi N."/>
            <person name="Romero-Severson J."/>
            <person name="DeLeo V.L."/>
            <person name="Lucas S.M."/>
            <person name="Lazic D."/>
            <person name="Gailing O."/>
            <person name="Carlson J."/>
            <person name="Staton M."/>
        </authorList>
    </citation>
    <scope>NUCLEOTIDE SEQUENCE [LARGE SCALE GENOMIC DNA]</scope>
    <source>
        <strain evidence="4">Pseudo-F2</strain>
    </source>
</reference>
<dbReference type="PROSITE" id="PS50158">
    <property type="entry name" value="ZF_CCHC"/>
    <property type="match status" value="1"/>
</dbReference>